<dbReference type="OrthoDB" id="6618525at2759"/>
<accession>A0A4Y2VCM5</accession>
<evidence type="ECO:0000313" key="1">
    <source>
        <dbReference type="EMBL" id="GBO21477.1"/>
    </source>
</evidence>
<dbReference type="Proteomes" id="UP000499080">
    <property type="component" value="Unassembled WGS sequence"/>
</dbReference>
<protein>
    <submittedName>
        <fullName evidence="1">Uncharacterized protein</fullName>
    </submittedName>
</protein>
<comment type="caution">
    <text evidence="1">The sequence shown here is derived from an EMBL/GenBank/DDBJ whole genome shotgun (WGS) entry which is preliminary data.</text>
</comment>
<evidence type="ECO:0000313" key="2">
    <source>
        <dbReference type="Proteomes" id="UP000499080"/>
    </source>
</evidence>
<organism evidence="1 2">
    <name type="scientific">Araneus ventricosus</name>
    <name type="common">Orbweaver spider</name>
    <name type="synonym">Epeira ventricosa</name>
    <dbReference type="NCBI Taxonomy" id="182803"/>
    <lineage>
        <taxon>Eukaryota</taxon>
        <taxon>Metazoa</taxon>
        <taxon>Ecdysozoa</taxon>
        <taxon>Arthropoda</taxon>
        <taxon>Chelicerata</taxon>
        <taxon>Arachnida</taxon>
        <taxon>Araneae</taxon>
        <taxon>Araneomorphae</taxon>
        <taxon>Entelegynae</taxon>
        <taxon>Araneoidea</taxon>
        <taxon>Araneidae</taxon>
        <taxon>Araneus</taxon>
    </lineage>
</organism>
<proteinExistence type="predicted"/>
<sequence>MNSLLTSFAKISSVKNVELVSSSEDFSETKDFSYSLRPSLKGRARHIKSELVKDLKRDDFDHLLRELRYDGSLNNFLKMASFDFEHFIVTLGHNIAKKLPTTYSYIMLLSKRRFVH</sequence>
<dbReference type="EMBL" id="BGPR01044670">
    <property type="protein sequence ID" value="GBO21477.1"/>
    <property type="molecule type" value="Genomic_DNA"/>
</dbReference>
<dbReference type="AlphaFoldDB" id="A0A4Y2VCM5"/>
<name>A0A4Y2VCM5_ARAVE</name>
<gene>
    <name evidence="1" type="ORF">AVEN_193542_1</name>
</gene>
<keyword evidence="2" id="KW-1185">Reference proteome</keyword>
<reference evidence="1 2" key="1">
    <citation type="journal article" date="2019" name="Sci. Rep.">
        <title>Orb-weaving spider Araneus ventricosus genome elucidates the spidroin gene catalogue.</title>
        <authorList>
            <person name="Kono N."/>
            <person name="Nakamura H."/>
            <person name="Ohtoshi R."/>
            <person name="Moran D.A.P."/>
            <person name="Shinohara A."/>
            <person name="Yoshida Y."/>
            <person name="Fujiwara M."/>
            <person name="Mori M."/>
            <person name="Tomita M."/>
            <person name="Arakawa K."/>
        </authorList>
    </citation>
    <scope>NUCLEOTIDE SEQUENCE [LARGE SCALE GENOMIC DNA]</scope>
</reference>